<dbReference type="InterPro" id="IPR013094">
    <property type="entry name" value="AB_hydrolase_3"/>
</dbReference>
<evidence type="ECO:0000259" key="1">
    <source>
        <dbReference type="Pfam" id="PF07859"/>
    </source>
</evidence>
<dbReference type="AlphaFoldDB" id="B8LKU1"/>
<name>B8LKU1_PICSI</name>
<sequence>MANRGEIIAEFPGGVVRLYKDGSIERCHGVPVPCSQGAFVDGVASMDITLDDTTGVWARIFLPDCAINDDSSVRLPVVIHIPGGGFCIGSPSDPEKNSLCRRRAVDTRSIWVSIAYRRAPEHRLPAGCEDCIGAIAWLNRIARHEIESQWLSQHADLEHCFLAGDSAGGNIAYQVALSAASSEISRAQGPAVKIIGLILLHPGFLKEERSKSEIENPPDLALVPADIMDQVSIMALPEGTNKNYYIFNPWIPDVSQVVLPPALITIGKLDKFYDRSVEFCRAMEAAGQDLEMVEYANMGHCFHLMPNFESCPEALDQSQKVVNFMNKRLQMLQAGSEADQVS</sequence>
<proteinExistence type="evidence at transcript level"/>
<dbReference type="GO" id="GO:0016787">
    <property type="term" value="F:hydrolase activity"/>
    <property type="evidence" value="ECO:0007669"/>
    <property type="project" value="InterPro"/>
</dbReference>
<dbReference type="Gene3D" id="3.40.50.1820">
    <property type="entry name" value="alpha/beta hydrolase"/>
    <property type="match status" value="1"/>
</dbReference>
<reference evidence="2" key="1">
    <citation type="submission" date="2007-06" db="EMBL/GenBank/DDBJ databases">
        <title>Full length cDNA sequences from Sitka Spruce (Picea sitchensis).</title>
        <authorList>
            <person name="Ralph S.G."/>
            <person name="Chun H.E."/>
            <person name="Liao N."/>
            <person name="Ali J."/>
            <person name="Reid K."/>
            <person name="Kolosova N."/>
            <person name="Cooper N."/>
            <person name="Cullis C."/>
            <person name="Jancsik S."/>
            <person name="Moore R."/>
            <person name="Mayo M."/>
            <person name="Wagner S."/>
            <person name="Holt R.A."/>
            <person name="Jones S.J.M."/>
            <person name="Marra M.A."/>
            <person name="Ritland C.E."/>
            <person name="Ritland K."/>
            <person name="Bohlmann J."/>
        </authorList>
    </citation>
    <scope>NUCLEOTIDE SEQUENCE</scope>
    <source>
        <tissue evidence="2">Green portion of the leader tissue</tissue>
    </source>
</reference>
<dbReference type="InterPro" id="IPR029058">
    <property type="entry name" value="AB_hydrolase_fold"/>
</dbReference>
<dbReference type="InterPro" id="IPR050466">
    <property type="entry name" value="Carboxylest/Gibb_receptor"/>
</dbReference>
<evidence type="ECO:0000313" key="2">
    <source>
        <dbReference type="EMBL" id="ABR16271.1"/>
    </source>
</evidence>
<dbReference type="EMBL" id="EF676365">
    <property type="protein sequence ID" value="ABR16271.1"/>
    <property type="molecule type" value="mRNA"/>
</dbReference>
<feature type="domain" description="Alpha/beta hydrolase fold-3" evidence="1">
    <location>
        <begin position="79"/>
        <end position="303"/>
    </location>
</feature>
<protein>
    <recommendedName>
        <fullName evidence="1">Alpha/beta hydrolase fold-3 domain-containing protein</fullName>
    </recommendedName>
</protein>
<accession>B8LKU1</accession>
<dbReference type="PANTHER" id="PTHR23024:SF589">
    <property type="entry name" value="CARBOXYLESTERASE 17-RELATED"/>
    <property type="match status" value="1"/>
</dbReference>
<dbReference type="SUPFAM" id="SSF53474">
    <property type="entry name" value="alpha/beta-Hydrolases"/>
    <property type="match status" value="1"/>
</dbReference>
<organism evidence="2">
    <name type="scientific">Picea sitchensis</name>
    <name type="common">Sitka spruce</name>
    <name type="synonym">Pinus sitchensis</name>
    <dbReference type="NCBI Taxonomy" id="3332"/>
    <lineage>
        <taxon>Eukaryota</taxon>
        <taxon>Viridiplantae</taxon>
        <taxon>Streptophyta</taxon>
        <taxon>Embryophyta</taxon>
        <taxon>Tracheophyta</taxon>
        <taxon>Spermatophyta</taxon>
        <taxon>Pinopsida</taxon>
        <taxon>Pinidae</taxon>
        <taxon>Conifers I</taxon>
        <taxon>Pinales</taxon>
        <taxon>Pinaceae</taxon>
        <taxon>Picea</taxon>
    </lineage>
</organism>
<dbReference type="OMA" id="VEFCQAM"/>
<dbReference type="PANTHER" id="PTHR23024">
    <property type="entry name" value="ARYLACETAMIDE DEACETYLASE"/>
    <property type="match status" value="1"/>
</dbReference>
<dbReference type="Pfam" id="PF07859">
    <property type="entry name" value="Abhydrolase_3"/>
    <property type="match status" value="1"/>
</dbReference>